<name>A0A1M4SN07_9BACT</name>
<dbReference type="Gene3D" id="1.25.10.90">
    <property type="match status" value="1"/>
</dbReference>
<reference evidence="2" key="1">
    <citation type="submission" date="2016-11" db="EMBL/GenBank/DDBJ databases">
        <authorList>
            <person name="Varghese N."/>
            <person name="Submissions S."/>
        </authorList>
    </citation>
    <scope>NUCLEOTIDE SEQUENCE [LARGE SCALE GENOMIC DNA]</scope>
    <source>
        <strain evidence="2">DSM 27370</strain>
    </source>
</reference>
<dbReference type="RefSeq" id="WP_062175222.1">
    <property type="nucleotide sequence ID" value="NZ_BBXL01000001.1"/>
</dbReference>
<dbReference type="EMBL" id="FQUC01000001">
    <property type="protein sequence ID" value="SHE33532.1"/>
    <property type="molecule type" value="Genomic_DNA"/>
</dbReference>
<dbReference type="CDD" id="cd06561">
    <property type="entry name" value="AlkD_like"/>
    <property type="match status" value="1"/>
</dbReference>
<dbReference type="InterPro" id="IPR014825">
    <property type="entry name" value="DNA_alkylation"/>
</dbReference>
<evidence type="ECO:0000313" key="1">
    <source>
        <dbReference type="EMBL" id="SHE33532.1"/>
    </source>
</evidence>
<dbReference type="SUPFAM" id="SSF48371">
    <property type="entry name" value="ARM repeat"/>
    <property type="match status" value="1"/>
</dbReference>
<dbReference type="Pfam" id="PF08713">
    <property type="entry name" value="DNA_alkylation"/>
    <property type="match status" value="1"/>
</dbReference>
<dbReference type="OrthoDB" id="9775346at2"/>
<dbReference type="InterPro" id="IPR016024">
    <property type="entry name" value="ARM-type_fold"/>
</dbReference>
<dbReference type="PANTHER" id="PTHR34070">
    <property type="entry name" value="ARMADILLO-TYPE FOLD"/>
    <property type="match status" value="1"/>
</dbReference>
<sequence>MEALVEQVRQALIDSIDPKTLASSSRYFKEGEAARVYGVRMSEVSKIGKTSLQQIKVLPKYKVFELCDELWQSGYLEESVVACLWAESLHKQYEAADFKIFEYWVHNYLTNWADCDTLCNHTIGNFIMMYPEYITQLKRWATSSNRWIKRASAVTLIIPARKGLFLNDIFDIADILLLDKDDLVQKGYGWMLKAASEAYQKDVFNYIMSKKSVMPRTALRYAIEKMPADLRTEAMKK</sequence>
<accession>A0A1M4SN07</accession>
<gene>
    <name evidence="1" type="ORF">SAMN05444362_101105</name>
</gene>
<dbReference type="STRING" id="1346286.SAMN05444362_101105"/>
<dbReference type="AlphaFoldDB" id="A0A1M4SN07"/>
<dbReference type="Proteomes" id="UP000184480">
    <property type="component" value="Unassembled WGS sequence"/>
</dbReference>
<proteinExistence type="predicted"/>
<dbReference type="PANTHER" id="PTHR34070:SF1">
    <property type="entry name" value="DNA ALKYLATION REPAIR PROTEIN"/>
    <property type="match status" value="1"/>
</dbReference>
<evidence type="ECO:0000313" key="2">
    <source>
        <dbReference type="Proteomes" id="UP000184480"/>
    </source>
</evidence>
<protein>
    <submittedName>
        <fullName evidence="1">3-methyladenine DNA glycosylase AlkD</fullName>
    </submittedName>
</protein>
<keyword evidence="2" id="KW-1185">Reference proteome</keyword>
<organism evidence="1 2">
    <name type="scientific">Dysgonomonas macrotermitis</name>
    <dbReference type="NCBI Taxonomy" id="1346286"/>
    <lineage>
        <taxon>Bacteria</taxon>
        <taxon>Pseudomonadati</taxon>
        <taxon>Bacteroidota</taxon>
        <taxon>Bacteroidia</taxon>
        <taxon>Bacteroidales</taxon>
        <taxon>Dysgonomonadaceae</taxon>
        <taxon>Dysgonomonas</taxon>
    </lineage>
</organism>